<dbReference type="EMBL" id="LT607750">
    <property type="protein sequence ID" value="SCG79973.1"/>
    <property type="molecule type" value="Genomic_DNA"/>
</dbReference>
<feature type="transmembrane region" description="Helical" evidence="2">
    <location>
        <begin position="30"/>
        <end position="55"/>
    </location>
</feature>
<proteinExistence type="predicted"/>
<keyword evidence="2" id="KW-0472">Membrane</keyword>
<dbReference type="AlphaFoldDB" id="A0A1C5KB11"/>
<keyword evidence="2" id="KW-0812">Transmembrane</keyword>
<reference evidence="3 4" key="1">
    <citation type="submission" date="2016-06" db="EMBL/GenBank/DDBJ databases">
        <authorList>
            <person name="Kjaerup R.B."/>
            <person name="Dalgaard T.S."/>
            <person name="Juul-Madsen H.R."/>
        </authorList>
    </citation>
    <scope>NUCLEOTIDE SEQUENCE [LARGE SCALE GENOMIC DNA]</scope>
    <source>
        <strain evidence="3 4">DSM 43904</strain>
    </source>
</reference>
<name>A0A1C5KB11_9ACTN</name>
<dbReference type="Proteomes" id="UP000198217">
    <property type="component" value="Chromosome I"/>
</dbReference>
<evidence type="ECO:0000256" key="2">
    <source>
        <dbReference type="SAM" id="Phobius"/>
    </source>
</evidence>
<gene>
    <name evidence="3" type="ORF">GA0070609_6173</name>
</gene>
<protein>
    <submittedName>
        <fullName evidence="3">Uncharacterized protein</fullName>
    </submittedName>
</protein>
<feature type="region of interest" description="Disordered" evidence="1">
    <location>
        <begin position="1"/>
        <end position="24"/>
    </location>
</feature>
<evidence type="ECO:0000313" key="4">
    <source>
        <dbReference type="Proteomes" id="UP000198217"/>
    </source>
</evidence>
<sequence>MTLDDDRADAEPPGPEAPAEQPVSRRGPAWLVLGVVAAALLVCCCSALVGLAISWSTGLFDAPT</sequence>
<keyword evidence="2" id="KW-1133">Transmembrane helix</keyword>
<accession>A0A1C5KB11</accession>
<keyword evidence="4" id="KW-1185">Reference proteome</keyword>
<dbReference type="RefSeq" id="WP_088996965.1">
    <property type="nucleotide sequence ID" value="NZ_LT607750.1"/>
</dbReference>
<evidence type="ECO:0000256" key="1">
    <source>
        <dbReference type="SAM" id="MobiDB-lite"/>
    </source>
</evidence>
<evidence type="ECO:0000313" key="3">
    <source>
        <dbReference type="EMBL" id="SCG79973.1"/>
    </source>
</evidence>
<organism evidence="3 4">
    <name type="scientific">Micromonospora echinaurantiaca</name>
    <dbReference type="NCBI Taxonomy" id="47857"/>
    <lineage>
        <taxon>Bacteria</taxon>
        <taxon>Bacillati</taxon>
        <taxon>Actinomycetota</taxon>
        <taxon>Actinomycetes</taxon>
        <taxon>Micromonosporales</taxon>
        <taxon>Micromonosporaceae</taxon>
        <taxon>Micromonospora</taxon>
    </lineage>
</organism>